<accession>A0A813HSP2</accession>
<feature type="region of interest" description="Disordered" evidence="1">
    <location>
        <begin position="104"/>
        <end position="126"/>
    </location>
</feature>
<dbReference type="EMBL" id="CAJNNV010032696">
    <property type="protein sequence ID" value="CAE8640756.1"/>
    <property type="molecule type" value="Genomic_DNA"/>
</dbReference>
<sequence length="126" mass="13364">MALWTALRASCFAALLLASTLPVPLATATTRSSLGSNGAGFSSNSNNNINTNNNNANNSSQLDEDSLNAMLSLLDDDEEIKALSEEAWHRFKRPRIRLLTVASKRAAAGDPDPLAPEKASPTSPVI</sequence>
<protein>
    <submittedName>
        <fullName evidence="3">Uncharacterized protein</fullName>
    </submittedName>
</protein>
<organism evidence="3 4">
    <name type="scientific">Polarella glacialis</name>
    <name type="common">Dinoflagellate</name>
    <dbReference type="NCBI Taxonomy" id="89957"/>
    <lineage>
        <taxon>Eukaryota</taxon>
        <taxon>Sar</taxon>
        <taxon>Alveolata</taxon>
        <taxon>Dinophyceae</taxon>
        <taxon>Suessiales</taxon>
        <taxon>Suessiaceae</taxon>
        <taxon>Polarella</taxon>
    </lineage>
</organism>
<evidence type="ECO:0000256" key="1">
    <source>
        <dbReference type="SAM" id="MobiDB-lite"/>
    </source>
</evidence>
<feature type="compositionally biased region" description="Low complexity" evidence="1">
    <location>
        <begin position="32"/>
        <end position="60"/>
    </location>
</feature>
<feature type="region of interest" description="Disordered" evidence="1">
    <location>
        <begin position="32"/>
        <end position="62"/>
    </location>
</feature>
<dbReference type="Proteomes" id="UP000654075">
    <property type="component" value="Unassembled WGS sequence"/>
</dbReference>
<feature type="signal peptide" evidence="2">
    <location>
        <begin position="1"/>
        <end position="28"/>
    </location>
</feature>
<proteinExistence type="predicted"/>
<evidence type="ECO:0000313" key="3">
    <source>
        <dbReference type="EMBL" id="CAE8640756.1"/>
    </source>
</evidence>
<name>A0A813HSP2_POLGL</name>
<dbReference type="AlphaFoldDB" id="A0A813HSP2"/>
<comment type="caution">
    <text evidence="3">The sequence shown here is derived from an EMBL/GenBank/DDBJ whole genome shotgun (WGS) entry which is preliminary data.</text>
</comment>
<evidence type="ECO:0000256" key="2">
    <source>
        <dbReference type="SAM" id="SignalP"/>
    </source>
</evidence>
<feature type="chain" id="PRO_5032426821" evidence="2">
    <location>
        <begin position="29"/>
        <end position="126"/>
    </location>
</feature>
<keyword evidence="2" id="KW-0732">Signal</keyword>
<gene>
    <name evidence="3" type="ORF">PGLA1383_LOCUS55526</name>
</gene>
<keyword evidence="4" id="KW-1185">Reference proteome</keyword>
<evidence type="ECO:0000313" key="4">
    <source>
        <dbReference type="Proteomes" id="UP000654075"/>
    </source>
</evidence>
<reference evidence="3" key="1">
    <citation type="submission" date="2021-02" db="EMBL/GenBank/DDBJ databases">
        <authorList>
            <person name="Dougan E. K."/>
            <person name="Rhodes N."/>
            <person name="Thang M."/>
            <person name="Chan C."/>
        </authorList>
    </citation>
    <scope>NUCLEOTIDE SEQUENCE</scope>
</reference>